<evidence type="ECO:0000313" key="2">
    <source>
        <dbReference type="Proteomes" id="UP000515342"/>
    </source>
</evidence>
<sequence length="104" mass="12187">MSGKAPYFPNNWKKFKAAPAELFDTHSFEEIMEWKIAAWEIPADVCCIIRATNLKTKKVKEHVYKRQHAAEAKVTQYMNKPTHEFVVCTHDTIHYVHPENIDNE</sequence>
<dbReference type="RefSeq" id="YP_009808010.1">
    <property type="nucleotide sequence ID" value="NC_048034.1"/>
</dbReference>
<evidence type="ECO:0000313" key="1">
    <source>
        <dbReference type="EMBL" id="ADD95504.1"/>
    </source>
</evidence>
<dbReference type="Proteomes" id="UP000515342">
    <property type="component" value="Segment"/>
</dbReference>
<protein>
    <submittedName>
        <fullName evidence="1">Uncharacterized protein</fullName>
    </submittedName>
</protein>
<reference evidence="1 2" key="1">
    <citation type="journal article" date="2010" name="ISME J.">
        <title>Metagenome of the Mediterranean deep chlorophyll maximum studied by direct and fosmid library 454 pyrosequencing.</title>
        <authorList>
            <person name="Ghai R."/>
            <person name="Martin-Cuadrado A.B."/>
            <person name="Molto A.G."/>
            <person name="Heredia I.G."/>
            <person name="Cabrera R."/>
            <person name="Martin J."/>
            <person name="Verdu M."/>
            <person name="Deschamps P."/>
            <person name="Moreira D."/>
            <person name="Lopez-Garcia P."/>
            <person name="Mira A."/>
            <person name="Rodriguez-Valera F."/>
        </authorList>
    </citation>
    <scope>NUCLEOTIDE SEQUENCE [LARGE SCALE GENOMIC DNA]</scope>
</reference>
<accession>D6PIF3</accession>
<dbReference type="GeneID" id="54998904"/>
<proteinExistence type="predicted"/>
<keyword evidence="2" id="KW-1185">Reference proteome</keyword>
<name>D6PIF3_9CAUD</name>
<dbReference type="EMBL" id="GU943073">
    <property type="protein sequence ID" value="ADD95504.1"/>
    <property type="molecule type" value="Genomic_DNA"/>
</dbReference>
<organism evidence="1 2">
    <name type="scientific">uncultured phage MedDCM-OCT-S08-C41</name>
    <dbReference type="NCBI Taxonomy" id="743578"/>
    <lineage>
        <taxon>Viruses</taxon>
        <taxon>Duplodnaviria</taxon>
        <taxon>Heunggongvirae</taxon>
        <taxon>Uroviricota</taxon>
        <taxon>Caudoviricetes</taxon>
        <taxon>Autographivirales</taxon>
        <taxon>Powvirus</taxon>
        <taxon>Powvirus S08C41</taxon>
    </lineage>
</organism>
<dbReference type="KEGG" id="vg:54998904"/>